<dbReference type="AlphaFoldDB" id="A0AAC9TSV3"/>
<protein>
    <submittedName>
        <fullName evidence="1">Uncharacterized protein</fullName>
    </submittedName>
</protein>
<dbReference type="Proteomes" id="UP000264880">
    <property type="component" value="Chromosome"/>
</dbReference>
<reference evidence="1 2" key="1">
    <citation type="submission" date="2017-02" db="EMBL/GenBank/DDBJ databases">
        <title>Complete genome sequence of Brachyspira hampsonii genomovar I strain NSH-16 (ATCC BAA-2463).</title>
        <authorList>
            <person name="Mirajkar N.S."/>
            <person name="Gebhart C.J."/>
        </authorList>
    </citation>
    <scope>NUCLEOTIDE SEQUENCE [LARGE SCALE GENOMIC DNA]</scope>
    <source>
        <strain evidence="1 2">NSH-16</strain>
    </source>
</reference>
<dbReference type="EMBL" id="CP019914">
    <property type="protein sequence ID" value="ASJ21505.1"/>
    <property type="molecule type" value="Genomic_DNA"/>
</dbReference>
<gene>
    <name evidence="1" type="ORF">BHAMNSH16_07575</name>
</gene>
<sequence length="131" mass="15597">MNSDEKLEVGHIFTWDNFPYPSFGEIKKRWFIYLGDDGFYGIYVYITTATTNMNRKNEDSIFFKKGEYSFESDCIVNILEDFFSKKLTKDDLKKHSKDITIKDKLHENKIKEIYNKILKSRTINIKDKISI</sequence>
<evidence type="ECO:0000313" key="2">
    <source>
        <dbReference type="Proteomes" id="UP000264880"/>
    </source>
</evidence>
<keyword evidence="2" id="KW-1185">Reference proteome</keyword>
<accession>A0AAC9TSV3</accession>
<name>A0AAC9TSV3_9SPIR</name>
<evidence type="ECO:0000313" key="1">
    <source>
        <dbReference type="EMBL" id="ASJ21505.1"/>
    </source>
</evidence>
<dbReference type="RefSeq" id="WP_008728181.1">
    <property type="nucleotide sequence ID" value="NZ_CP019914.1"/>
</dbReference>
<proteinExistence type="predicted"/>
<organism evidence="1 2">
    <name type="scientific">Brachyspira hampsonii</name>
    <dbReference type="NCBI Taxonomy" id="1287055"/>
    <lineage>
        <taxon>Bacteria</taxon>
        <taxon>Pseudomonadati</taxon>
        <taxon>Spirochaetota</taxon>
        <taxon>Spirochaetia</taxon>
        <taxon>Brachyspirales</taxon>
        <taxon>Brachyspiraceae</taxon>
        <taxon>Brachyspira</taxon>
    </lineage>
</organism>
<dbReference type="KEGG" id="bhp:BHAMNSH16_07575"/>